<dbReference type="SMART" id="SM00347">
    <property type="entry name" value="HTH_MARR"/>
    <property type="match status" value="1"/>
</dbReference>
<dbReference type="PROSITE" id="PS50995">
    <property type="entry name" value="HTH_MARR_2"/>
    <property type="match status" value="1"/>
</dbReference>
<keyword evidence="3" id="KW-1185">Reference proteome</keyword>
<dbReference type="RefSeq" id="WP_129519655.1">
    <property type="nucleotide sequence ID" value="NZ_SDPN01000005.1"/>
</dbReference>
<dbReference type="Pfam" id="PF12802">
    <property type="entry name" value="MarR_2"/>
    <property type="match status" value="1"/>
</dbReference>
<dbReference type="OrthoDB" id="8635520at2"/>
<dbReference type="PANTHER" id="PTHR33164">
    <property type="entry name" value="TRANSCRIPTIONAL REGULATOR, MARR FAMILY"/>
    <property type="match status" value="1"/>
</dbReference>
<dbReference type="GO" id="GO:0003700">
    <property type="term" value="F:DNA-binding transcription factor activity"/>
    <property type="evidence" value="ECO:0007669"/>
    <property type="project" value="InterPro"/>
</dbReference>
<dbReference type="Proteomes" id="UP000293865">
    <property type="component" value="Unassembled WGS sequence"/>
</dbReference>
<dbReference type="AlphaFoldDB" id="A0A4Q2L7U3"/>
<dbReference type="EMBL" id="SDPN01000005">
    <property type="protein sequence ID" value="RXZ72391.1"/>
    <property type="molecule type" value="Genomic_DNA"/>
</dbReference>
<dbReference type="InterPro" id="IPR036388">
    <property type="entry name" value="WH-like_DNA-bd_sf"/>
</dbReference>
<evidence type="ECO:0000313" key="3">
    <source>
        <dbReference type="Proteomes" id="UP000293865"/>
    </source>
</evidence>
<dbReference type="PANTHER" id="PTHR33164:SF43">
    <property type="entry name" value="HTH-TYPE TRANSCRIPTIONAL REPRESSOR YETL"/>
    <property type="match status" value="1"/>
</dbReference>
<comment type="caution">
    <text evidence="2">The sequence shown here is derived from an EMBL/GenBank/DDBJ whole genome shotgun (WGS) entry which is preliminary data.</text>
</comment>
<gene>
    <name evidence="2" type="ORF">ESP51_04265</name>
</gene>
<name>A0A4Q2L7U3_9MICO</name>
<dbReference type="GO" id="GO:0006950">
    <property type="term" value="P:response to stress"/>
    <property type="evidence" value="ECO:0007669"/>
    <property type="project" value="TreeGrafter"/>
</dbReference>
<sequence length="157" mass="17549">MSEVSEIDEAEWALWSGFVAMHNHLARELDRRLQRDAGISQGDYGVLLTLFKAPEHQLRPSALGEKIGWEKSRLSHQLTRMANRGLVERIEHDTDARGTLVVLTKAGRLALLKAMRDHAMAIRSLFLDQLEPHEKQALADASSRVLARLAAPAPVVE</sequence>
<dbReference type="InterPro" id="IPR000835">
    <property type="entry name" value="HTH_MarR-typ"/>
</dbReference>
<dbReference type="SUPFAM" id="SSF46785">
    <property type="entry name" value="Winged helix' DNA-binding domain"/>
    <property type="match status" value="1"/>
</dbReference>
<dbReference type="Gene3D" id="1.10.10.10">
    <property type="entry name" value="Winged helix-like DNA-binding domain superfamily/Winged helix DNA-binding domain"/>
    <property type="match status" value="1"/>
</dbReference>
<accession>A0A4Q2L7U3</accession>
<evidence type="ECO:0000313" key="2">
    <source>
        <dbReference type="EMBL" id="RXZ72391.1"/>
    </source>
</evidence>
<protein>
    <submittedName>
        <fullName evidence="2">MarR family transcriptional regulator</fullName>
    </submittedName>
</protein>
<feature type="domain" description="HTH marR-type" evidence="1">
    <location>
        <begin position="1"/>
        <end position="147"/>
    </location>
</feature>
<evidence type="ECO:0000259" key="1">
    <source>
        <dbReference type="PROSITE" id="PS50995"/>
    </source>
</evidence>
<dbReference type="InterPro" id="IPR036390">
    <property type="entry name" value="WH_DNA-bd_sf"/>
</dbReference>
<reference evidence="2 3" key="1">
    <citation type="submission" date="2019-01" db="EMBL/GenBank/DDBJ databases">
        <title>Agromyces.</title>
        <authorList>
            <person name="Li J."/>
        </authorList>
    </citation>
    <scope>NUCLEOTIDE SEQUENCE [LARGE SCALE GENOMIC DNA]</scope>
    <source>
        <strain evidence="2 3">DSM 15934</strain>
    </source>
</reference>
<dbReference type="InterPro" id="IPR039422">
    <property type="entry name" value="MarR/SlyA-like"/>
</dbReference>
<organism evidence="2 3">
    <name type="scientific">Agromyces albus</name>
    <dbReference type="NCBI Taxonomy" id="205332"/>
    <lineage>
        <taxon>Bacteria</taxon>
        <taxon>Bacillati</taxon>
        <taxon>Actinomycetota</taxon>
        <taxon>Actinomycetes</taxon>
        <taxon>Micrococcales</taxon>
        <taxon>Microbacteriaceae</taxon>
        <taxon>Agromyces</taxon>
    </lineage>
</organism>
<proteinExistence type="predicted"/>